<dbReference type="PANTHER" id="PTHR47599:SF2">
    <property type="match status" value="1"/>
</dbReference>
<feature type="region of interest" description="Disordered" evidence="1">
    <location>
        <begin position="1"/>
        <end position="53"/>
    </location>
</feature>
<dbReference type="AlphaFoldDB" id="A0A9J5XYG7"/>
<feature type="region of interest" description="Disordered" evidence="1">
    <location>
        <begin position="748"/>
        <end position="768"/>
    </location>
</feature>
<gene>
    <name evidence="3" type="ORF">H5410_043177</name>
</gene>
<comment type="caution">
    <text evidence="3">The sequence shown here is derived from an EMBL/GenBank/DDBJ whole genome shotgun (WGS) entry which is preliminary data.</text>
</comment>
<evidence type="ECO:0000313" key="4">
    <source>
        <dbReference type="Proteomes" id="UP000824120"/>
    </source>
</evidence>
<dbReference type="InterPro" id="IPR056010">
    <property type="entry name" value="DUF7588"/>
</dbReference>
<evidence type="ECO:0000259" key="2">
    <source>
        <dbReference type="Pfam" id="PF24496"/>
    </source>
</evidence>
<organism evidence="3 4">
    <name type="scientific">Solanum commersonii</name>
    <name type="common">Commerson's wild potato</name>
    <name type="synonym">Commerson's nightshade</name>
    <dbReference type="NCBI Taxonomy" id="4109"/>
    <lineage>
        <taxon>Eukaryota</taxon>
        <taxon>Viridiplantae</taxon>
        <taxon>Streptophyta</taxon>
        <taxon>Embryophyta</taxon>
        <taxon>Tracheophyta</taxon>
        <taxon>Spermatophyta</taxon>
        <taxon>Magnoliopsida</taxon>
        <taxon>eudicotyledons</taxon>
        <taxon>Gunneridae</taxon>
        <taxon>Pentapetalae</taxon>
        <taxon>asterids</taxon>
        <taxon>lamiids</taxon>
        <taxon>Solanales</taxon>
        <taxon>Solanaceae</taxon>
        <taxon>Solanoideae</taxon>
        <taxon>Solaneae</taxon>
        <taxon>Solanum</taxon>
    </lineage>
</organism>
<dbReference type="OrthoDB" id="1436172at2759"/>
<dbReference type="PANTHER" id="PTHR47599">
    <property type="entry name" value="CELL-TO-CELL MOVEMENT PROTEIN"/>
    <property type="match status" value="1"/>
</dbReference>
<dbReference type="Proteomes" id="UP000824120">
    <property type="component" value="Chromosome 8"/>
</dbReference>
<evidence type="ECO:0000256" key="1">
    <source>
        <dbReference type="SAM" id="MobiDB-lite"/>
    </source>
</evidence>
<sequence length="768" mass="89312">MASPSSEMIHVLRGEGQDLEDEEEDLETILKRYQQQMEESSTSTTDKGKNKIYRRRNPLDYPLDYPCRGRTRIVGAFIHCCQVVSEPWTDRNLRSYSSTQFSFMNIIKKRSTVKNSRKEEYDIPQHLDLLNKWTIPKISPRIIYQMGTFEKLGLKQVVKTTEETITIDSENHTFRLLSDNDLAPYKDIYRFMHIGLVQVAFKPLTLRGLPESFIAALRDDENSLSSLMLNVKLHGYDYMPGTDVVCICYRIYYKLLHTLNPMCKVIDFKNETILIETNFDKSKVVTRRPIRWEEIDFPQEWVIENATQPQNNVNTEVSEIEQLNDGTVKIRFHEPNNMLTNNRSMSSRISRSNSSYIFPVDYTVQVPSRASISQIRETYRCDNIKIDRDNIVKPIRRASSDLDITESEMNFPDGITGSPARARIAKDFQRKKWKLFRKWFFKNFTKEEQYEFQEEFYKDLIDSKTNRLIPFVPWFMCKHVHNYISMLERDFTLSNGEITRSVFPPHQSFQINKNDKIVNFNAFSKLLENDTALVTTQHVNAIIKQNNYANIYMSILGEHIMSLYEKVDKLLTLLPTKVTFKSLTLRGLPESFITGLRDGRNQNWKKSLIGTIQTSLAYRRISLQDENSLSSLMFNVKLHGYDYMSGTEVWVIEGAAQPKNNINNEVSKVEQFSDGTVKIKFSDPMAMLNRIDNHSITSKLSGSNSSYISPVDYIIQTPSRASTSQTRENYRCDNVRIDRDNIVRLMPRPNSDLDITESEMNFPDGLST</sequence>
<dbReference type="EMBL" id="JACXVP010000008">
    <property type="protein sequence ID" value="KAG5592663.1"/>
    <property type="molecule type" value="Genomic_DNA"/>
</dbReference>
<keyword evidence="4" id="KW-1185">Reference proteome</keyword>
<name>A0A9J5XYG7_SOLCO</name>
<dbReference type="InterPro" id="IPR051596">
    <property type="entry name" value="Caulimoviridae_Movement"/>
</dbReference>
<evidence type="ECO:0000313" key="3">
    <source>
        <dbReference type="EMBL" id="KAG5592663.1"/>
    </source>
</evidence>
<feature type="compositionally biased region" description="Polar residues" evidence="1">
    <location>
        <begin position="33"/>
        <end position="45"/>
    </location>
</feature>
<proteinExistence type="predicted"/>
<dbReference type="Pfam" id="PF24496">
    <property type="entry name" value="DUF7588"/>
    <property type="match status" value="1"/>
</dbReference>
<feature type="domain" description="DUF7588" evidence="2">
    <location>
        <begin position="423"/>
        <end position="486"/>
    </location>
</feature>
<protein>
    <recommendedName>
        <fullName evidence="2">DUF7588 domain-containing protein</fullName>
    </recommendedName>
</protein>
<reference evidence="3 4" key="1">
    <citation type="submission" date="2020-09" db="EMBL/GenBank/DDBJ databases">
        <title>De no assembly of potato wild relative species, Solanum commersonii.</title>
        <authorList>
            <person name="Cho K."/>
        </authorList>
    </citation>
    <scope>NUCLEOTIDE SEQUENCE [LARGE SCALE GENOMIC DNA]</scope>
    <source>
        <strain evidence="3">LZ3.2</strain>
        <tissue evidence="3">Leaf</tissue>
    </source>
</reference>
<accession>A0A9J5XYG7</accession>
<feature type="compositionally biased region" description="Acidic residues" evidence="1">
    <location>
        <begin position="17"/>
        <end position="27"/>
    </location>
</feature>